<dbReference type="InterPro" id="IPR046348">
    <property type="entry name" value="SIS_dom_sf"/>
</dbReference>
<accession>A0A378JYF0</accession>
<evidence type="ECO:0000313" key="10">
    <source>
        <dbReference type="EMBL" id="STX63446.1"/>
    </source>
</evidence>
<evidence type="ECO:0000313" key="9">
    <source>
        <dbReference type="EMBL" id="KTD30730.1"/>
    </source>
</evidence>
<keyword evidence="3 7" id="KW-0312">Gluconeogenesis</keyword>
<protein>
    <recommendedName>
        <fullName evidence="7">Glucose-6-phosphate isomerase</fullName>
        <shortName evidence="7">GPI</shortName>
        <ecNumber evidence="7">5.3.1.9</ecNumber>
    </recommendedName>
    <alternativeName>
        <fullName evidence="7">Phosphoglucose isomerase</fullName>
        <shortName evidence="7">PGI</shortName>
    </alternativeName>
    <alternativeName>
        <fullName evidence="7">Phosphohexose isomerase</fullName>
        <shortName evidence="7">PHI</shortName>
    </alternativeName>
</protein>
<keyword evidence="7" id="KW-0963">Cytoplasm</keyword>
<dbReference type="EC" id="5.3.1.9" evidence="7"/>
<evidence type="ECO:0000256" key="5">
    <source>
        <dbReference type="ARBA" id="ARBA00023235"/>
    </source>
</evidence>
<comment type="catalytic activity">
    <reaction evidence="6 7 8">
        <text>alpha-D-glucose 6-phosphate = beta-D-fructose 6-phosphate</text>
        <dbReference type="Rhea" id="RHEA:11816"/>
        <dbReference type="ChEBI" id="CHEBI:57634"/>
        <dbReference type="ChEBI" id="CHEBI:58225"/>
        <dbReference type="EC" id="5.3.1.9"/>
    </reaction>
</comment>
<dbReference type="PANTHER" id="PTHR11469:SF1">
    <property type="entry name" value="GLUCOSE-6-PHOSPHATE ISOMERASE"/>
    <property type="match status" value="1"/>
</dbReference>
<name>A0A378JYF0_9GAMM</name>
<dbReference type="EMBL" id="LNYN01000042">
    <property type="protein sequence ID" value="KTD30730.1"/>
    <property type="molecule type" value="Genomic_DNA"/>
</dbReference>
<dbReference type="PANTHER" id="PTHR11469">
    <property type="entry name" value="GLUCOSE-6-PHOSPHATE ISOMERASE"/>
    <property type="match status" value="1"/>
</dbReference>
<dbReference type="PRINTS" id="PR00662">
    <property type="entry name" value="G6PISOMERASE"/>
</dbReference>
<feature type="active site" evidence="7">
    <location>
        <position position="378"/>
    </location>
</feature>
<dbReference type="UniPathway" id="UPA00109">
    <property type="reaction ID" value="UER00181"/>
</dbReference>
<dbReference type="PROSITE" id="PS00765">
    <property type="entry name" value="P_GLUCOSE_ISOMERASE_1"/>
    <property type="match status" value="1"/>
</dbReference>
<keyword evidence="11" id="KW-1185">Reference proteome</keyword>
<dbReference type="HAMAP" id="MF_00473">
    <property type="entry name" value="G6P_isomerase"/>
    <property type="match status" value="1"/>
</dbReference>
<organism evidence="10 12">
    <name type="scientific">Legionella moravica</name>
    <dbReference type="NCBI Taxonomy" id="39962"/>
    <lineage>
        <taxon>Bacteria</taxon>
        <taxon>Pseudomonadati</taxon>
        <taxon>Pseudomonadota</taxon>
        <taxon>Gammaproteobacteria</taxon>
        <taxon>Legionellales</taxon>
        <taxon>Legionellaceae</taxon>
        <taxon>Legionella</taxon>
    </lineage>
</organism>
<evidence type="ECO:0000313" key="12">
    <source>
        <dbReference type="Proteomes" id="UP000254040"/>
    </source>
</evidence>
<dbReference type="UniPathway" id="UPA00138"/>
<evidence type="ECO:0000256" key="8">
    <source>
        <dbReference type="RuleBase" id="RU000612"/>
    </source>
</evidence>
<dbReference type="GO" id="GO:0006094">
    <property type="term" value="P:gluconeogenesis"/>
    <property type="evidence" value="ECO:0007669"/>
    <property type="project" value="UniProtKB-UniRule"/>
</dbReference>
<reference evidence="9 11" key="1">
    <citation type="submission" date="2015-11" db="EMBL/GenBank/DDBJ databases">
        <title>Genomic analysis of 38 Legionella species identifies large and diverse effector repertoires.</title>
        <authorList>
            <person name="Burstein D."/>
            <person name="Amaro F."/>
            <person name="Zusman T."/>
            <person name="Lifshitz Z."/>
            <person name="Cohen O."/>
            <person name="Gilbert J.A."/>
            <person name="Pupko T."/>
            <person name="Shuman H.A."/>
            <person name="Segal G."/>
        </authorList>
    </citation>
    <scope>NUCLEOTIDE SEQUENCE [LARGE SCALE GENOMIC DNA]</scope>
    <source>
        <strain evidence="9 11">ATCC 43877</strain>
    </source>
</reference>
<feature type="active site" evidence="7">
    <location>
        <position position="482"/>
    </location>
</feature>
<dbReference type="Pfam" id="PF00342">
    <property type="entry name" value="PGI"/>
    <property type="match status" value="1"/>
</dbReference>
<dbReference type="PROSITE" id="PS00174">
    <property type="entry name" value="P_GLUCOSE_ISOMERASE_2"/>
    <property type="match status" value="1"/>
</dbReference>
<dbReference type="GO" id="GO:0005829">
    <property type="term" value="C:cytosol"/>
    <property type="evidence" value="ECO:0007669"/>
    <property type="project" value="TreeGrafter"/>
</dbReference>
<dbReference type="GO" id="GO:0006096">
    <property type="term" value="P:glycolytic process"/>
    <property type="evidence" value="ECO:0007669"/>
    <property type="project" value="UniProtKB-UniRule"/>
</dbReference>
<dbReference type="PROSITE" id="PS51463">
    <property type="entry name" value="P_GLUCOSE_ISOMERASE_3"/>
    <property type="match status" value="1"/>
</dbReference>
<dbReference type="GO" id="GO:0097367">
    <property type="term" value="F:carbohydrate derivative binding"/>
    <property type="evidence" value="ECO:0007669"/>
    <property type="project" value="InterPro"/>
</dbReference>
<dbReference type="InterPro" id="IPR035482">
    <property type="entry name" value="SIS_PGI_2"/>
</dbReference>
<evidence type="ECO:0000256" key="6">
    <source>
        <dbReference type="ARBA" id="ARBA00029321"/>
    </source>
</evidence>
<dbReference type="InterPro" id="IPR018189">
    <property type="entry name" value="Phosphoglucose_isomerase_CS"/>
</dbReference>
<dbReference type="Proteomes" id="UP000054985">
    <property type="component" value="Unassembled WGS sequence"/>
</dbReference>
<evidence type="ECO:0000256" key="7">
    <source>
        <dbReference type="HAMAP-Rule" id="MF_00473"/>
    </source>
</evidence>
<dbReference type="EMBL" id="UGOG01000001">
    <property type="protein sequence ID" value="STX63446.1"/>
    <property type="molecule type" value="Genomic_DNA"/>
</dbReference>
<dbReference type="STRING" id="39962.Lmor_2837"/>
<dbReference type="InterPro" id="IPR001672">
    <property type="entry name" value="G6P_Isomerase"/>
</dbReference>
<evidence type="ECO:0000256" key="3">
    <source>
        <dbReference type="ARBA" id="ARBA00022432"/>
    </source>
</evidence>
<dbReference type="Proteomes" id="UP000254040">
    <property type="component" value="Unassembled WGS sequence"/>
</dbReference>
<sequence>MKKLTELTSWIELQAEAKNLLKKGSTIAPYLNDNVKSQYTKSMDFLTFDFSRQMINSNIMNLLVRLADDVALGEKLDDLMSGKKVNVSERKAALHTALRDFETSSLIVDGLNIMSEVGNTREQMRRISSLIRAKKWLGYTGLPITDIVNIGIGGSDLGPRLCINALDSYCSKDLNYHFISDADPDGFDATIKLIDPKTTLFIISSKSFTTKETLINANKVIELYPSQPCIQQHFIAITAHPMRAQQLGIKTILLIWDWVGGRYSFCSAVNLITAIAIGYEQFVQLLAGAHKMDQHVHHTDFANNIPVLMALLGIWNINFLNIHNLLILAYSKRLEYFIPYLQQLDMESNGKSIDINGKKVEYATGPIVWGGLGNQAQHSYFQLLCQGTHKSAVDFITLQTNDKYIINEMCDYKIKVLSEGIESVNNPNGFISGKVPLNHIKLSDCSPDSLGALVSLYEHKIFIQSVIWNINPFDQPGVESAKLLGNFSTERNSIKEC</sequence>
<comment type="similarity">
    <text evidence="2 7 8">Belongs to the GPI family.</text>
</comment>
<dbReference type="GO" id="GO:0048029">
    <property type="term" value="F:monosaccharide binding"/>
    <property type="evidence" value="ECO:0007669"/>
    <property type="project" value="TreeGrafter"/>
</dbReference>
<dbReference type="OrthoDB" id="140919at2"/>
<dbReference type="GO" id="GO:0004347">
    <property type="term" value="F:glucose-6-phosphate isomerase activity"/>
    <property type="evidence" value="ECO:0007669"/>
    <property type="project" value="UniProtKB-UniRule"/>
</dbReference>
<evidence type="ECO:0000256" key="4">
    <source>
        <dbReference type="ARBA" id="ARBA00023152"/>
    </source>
</evidence>
<comment type="function">
    <text evidence="7">Catalyzes the reversible isomerization of glucose-6-phosphate to fructose-6-phosphate.</text>
</comment>
<dbReference type="SUPFAM" id="SSF53697">
    <property type="entry name" value="SIS domain"/>
    <property type="match status" value="1"/>
</dbReference>
<keyword evidence="5 7" id="KW-0413">Isomerase</keyword>
<dbReference type="CDD" id="cd05016">
    <property type="entry name" value="SIS_PGI_2"/>
    <property type="match status" value="1"/>
</dbReference>
<evidence type="ECO:0000313" key="11">
    <source>
        <dbReference type="Proteomes" id="UP000054985"/>
    </source>
</evidence>
<dbReference type="CDD" id="cd05015">
    <property type="entry name" value="SIS_PGI_1"/>
    <property type="match status" value="1"/>
</dbReference>
<reference evidence="10 12" key="2">
    <citation type="submission" date="2018-06" db="EMBL/GenBank/DDBJ databases">
        <authorList>
            <consortium name="Pathogen Informatics"/>
            <person name="Doyle S."/>
        </authorList>
    </citation>
    <scope>NUCLEOTIDE SEQUENCE [LARGE SCALE GENOMIC DNA]</scope>
    <source>
        <strain evidence="10 12">NCTC12239</strain>
    </source>
</reference>
<dbReference type="NCBIfam" id="NF001211">
    <property type="entry name" value="PRK00179.1"/>
    <property type="match status" value="1"/>
</dbReference>
<evidence type="ECO:0000256" key="1">
    <source>
        <dbReference type="ARBA" id="ARBA00004926"/>
    </source>
</evidence>
<dbReference type="AlphaFoldDB" id="A0A378JYF0"/>
<dbReference type="InterPro" id="IPR035476">
    <property type="entry name" value="SIS_PGI_1"/>
</dbReference>
<gene>
    <name evidence="7 10" type="primary">pgi</name>
    <name evidence="9" type="ORF">Lmor_2837</name>
    <name evidence="10" type="ORF">NCTC12239_02391</name>
</gene>
<feature type="active site" description="Proton donor" evidence="7">
    <location>
        <position position="347"/>
    </location>
</feature>
<comment type="subcellular location">
    <subcellularLocation>
        <location evidence="7">Cytoplasm</location>
    </subcellularLocation>
</comment>
<evidence type="ECO:0000256" key="2">
    <source>
        <dbReference type="ARBA" id="ARBA00006604"/>
    </source>
</evidence>
<comment type="pathway">
    <text evidence="7">Carbohydrate biosynthesis; gluconeogenesis.</text>
</comment>
<keyword evidence="4 7" id="KW-0324">Glycolysis</keyword>
<comment type="pathway">
    <text evidence="1 7 8">Carbohydrate degradation; glycolysis; D-glyceraldehyde 3-phosphate and glycerone phosphate from D-glucose: step 2/4.</text>
</comment>
<dbReference type="Gene3D" id="3.40.50.10490">
    <property type="entry name" value="Glucose-6-phosphate isomerase like protein, domain 1"/>
    <property type="match status" value="2"/>
</dbReference>
<proteinExistence type="inferred from homology"/>
<dbReference type="GO" id="GO:0051156">
    <property type="term" value="P:glucose 6-phosphate metabolic process"/>
    <property type="evidence" value="ECO:0007669"/>
    <property type="project" value="TreeGrafter"/>
</dbReference>
<dbReference type="RefSeq" id="WP_051190723.1">
    <property type="nucleotide sequence ID" value="NZ_CAAAJG010000008.1"/>
</dbReference>